<dbReference type="EMBL" id="WJKJ01000186">
    <property type="protein sequence ID" value="MBD3364706.1"/>
    <property type="molecule type" value="Genomic_DNA"/>
</dbReference>
<organism evidence="1 2">
    <name type="scientific">candidate division WOR-3 bacterium</name>
    <dbReference type="NCBI Taxonomy" id="2052148"/>
    <lineage>
        <taxon>Bacteria</taxon>
        <taxon>Bacteria division WOR-3</taxon>
    </lineage>
</organism>
<dbReference type="AlphaFoldDB" id="A0A9D5QD57"/>
<accession>A0A9D5QD57</accession>
<proteinExistence type="predicted"/>
<protein>
    <submittedName>
        <fullName evidence="1">Uncharacterized protein</fullName>
    </submittedName>
</protein>
<comment type="caution">
    <text evidence="1">The sequence shown here is derived from an EMBL/GenBank/DDBJ whole genome shotgun (WGS) entry which is preliminary data.</text>
</comment>
<name>A0A9D5QD57_UNCW3</name>
<reference evidence="1" key="1">
    <citation type="submission" date="2019-11" db="EMBL/GenBank/DDBJ databases">
        <title>Microbial mats filling the niche in hypersaline microbial mats.</title>
        <authorList>
            <person name="Wong H.L."/>
            <person name="Macleod F.I."/>
            <person name="White R.A. III"/>
            <person name="Burns B.P."/>
        </authorList>
    </citation>
    <scope>NUCLEOTIDE SEQUENCE</scope>
    <source>
        <strain evidence="1">Bin_327</strain>
    </source>
</reference>
<gene>
    <name evidence="1" type="ORF">GF359_05775</name>
</gene>
<evidence type="ECO:0000313" key="1">
    <source>
        <dbReference type="EMBL" id="MBD3364706.1"/>
    </source>
</evidence>
<dbReference type="Proteomes" id="UP000630660">
    <property type="component" value="Unassembled WGS sequence"/>
</dbReference>
<evidence type="ECO:0000313" key="2">
    <source>
        <dbReference type="Proteomes" id="UP000630660"/>
    </source>
</evidence>
<sequence length="193" mass="21734">MSKLIRIMILITCVVSVGLGAEHASGVQADMVGQGFSYRLLSNSGWGAEMVVNGWYDMKDSTYGAGGELRLLKRFNTMDRVKLYLGLAGGYWQFENYYTLSWTDTLGYIQESEHFYAQEGYSIVGLVGVDLILFTIGENAGITLSPEFQFGYYTMPNRVDEDWIQEGEAEDYEEPRETMMISPGAGIGFKYFF</sequence>